<dbReference type="InterPro" id="IPR004843">
    <property type="entry name" value="Calcineurin-like_PHP"/>
</dbReference>
<dbReference type="Pfam" id="PF24406">
    <property type="entry name" value="nSTAND_NTPase4"/>
    <property type="match status" value="1"/>
</dbReference>
<evidence type="ECO:0000313" key="3">
    <source>
        <dbReference type="EMBL" id="QJE01276.1"/>
    </source>
</evidence>
<dbReference type="KEGG" id="mfy:HH212_15565"/>
<dbReference type="GO" id="GO:0016787">
    <property type="term" value="F:hydrolase activity"/>
    <property type="evidence" value="ECO:0007669"/>
    <property type="project" value="InterPro"/>
</dbReference>
<accession>A0A7Z2VXH7</accession>
<proteinExistence type="predicted"/>
<feature type="domain" description="STAND NTPase 4 small alpha/beta" evidence="2">
    <location>
        <begin position="645"/>
        <end position="701"/>
    </location>
</feature>
<dbReference type="Pfam" id="PF00149">
    <property type="entry name" value="Metallophos"/>
    <property type="match status" value="1"/>
</dbReference>
<dbReference type="InterPro" id="IPR057123">
    <property type="entry name" value="STAND_NTPase4_dom"/>
</dbReference>
<dbReference type="AlphaFoldDB" id="A0A7Z2VXH7"/>
<dbReference type="Gene3D" id="3.60.21.10">
    <property type="match status" value="1"/>
</dbReference>
<dbReference type="SUPFAM" id="SSF56300">
    <property type="entry name" value="Metallo-dependent phosphatases"/>
    <property type="match status" value="1"/>
</dbReference>
<gene>
    <name evidence="3" type="ORF">HH212_15565</name>
</gene>
<evidence type="ECO:0000259" key="2">
    <source>
        <dbReference type="Pfam" id="PF24406"/>
    </source>
</evidence>
<protein>
    <submittedName>
        <fullName evidence="3">Metallophosphoesterase</fullName>
    </submittedName>
</protein>
<dbReference type="EMBL" id="CP051685">
    <property type="protein sequence ID" value="QJE01276.1"/>
    <property type="molecule type" value="Genomic_DNA"/>
</dbReference>
<dbReference type="PANTHER" id="PTHR31302">
    <property type="entry name" value="TRANSMEMBRANE PROTEIN WITH METALLOPHOSPHOESTERASE DOMAIN-RELATED"/>
    <property type="match status" value="1"/>
</dbReference>
<reference evidence="3 4" key="1">
    <citation type="submission" date="2020-04" db="EMBL/GenBank/DDBJ databases">
        <title>Genome sequencing of novel species.</title>
        <authorList>
            <person name="Heo J."/>
            <person name="Kim S.-J."/>
            <person name="Kim J.-S."/>
            <person name="Hong S.-B."/>
            <person name="Kwon S.-W."/>
        </authorList>
    </citation>
    <scope>NUCLEOTIDE SEQUENCE [LARGE SCALE GENOMIC DNA]</scope>
    <source>
        <strain evidence="3 4">GN2-R2</strain>
    </source>
</reference>
<name>A0A7Z2VXH7_9BURK</name>
<dbReference type="InterPro" id="IPR051158">
    <property type="entry name" value="Metallophosphoesterase_sf"/>
</dbReference>
<sequence length="1057" mass="120000">MKIRALHLSDLHLSTKKNDHDQHTVIAALCKDIENLRESEDFDFIFFTGDLVGKGSYSEDYRIKVKEDFIDKILSAANLTQDQFFLCPGNHDLELLARDKIYESGLQNALSDRINVNEFISEHESHTSAFRSLEKFNSLSADFGSTSCLKRTPLYANFLLHLHGQKIGVAALNSAWRATGRSNDQDCGTLILGERQIELSAKGLENCDVKIALVHHPLNWLSPKDFASTQRAIARNFDILLHGHVHEGDGLSLVAPHNNLIICGAGCLYQSRDYFNGFSIIEINTKENTFHQETREYFHGRDCFDVSVRFAGGGIFNSPLKKNSEVNFVLPERSVQRICDEANRQLVSSAISDVAPEDIGDLFVEPRISRVSPNQIDVDIASQGKTNLISIPDLEKDPKNFFIWGGKESGKTTTLNYLAVRATRATALSGNVAFCIDGRNFSSASSILSAFGTFCDGALKRSEIERALETGKATIHIDNCPLDRNSLQYQNLVKFTKLYSKNKFIFSAEDSARITLVEQALPDLGVNVSELFLLPFSRRQVRALIKNWFGDAADESSHILDGVLRVTAKLQLPRSPFLMSMILWLNERKIAFSPVNYATLIENFIEGLLEKLADTNFRSEIYTFRIKQHFLCELAAKMSRDPVHSISRLDLESFAVEYFKARPQPKAKPLELINHFFSRGVLLEIGEDVRFKLECFREYFVARRMLDKPDYLDECTSKDNLLKYINEIDYYSGLKQDNIELLSLVAHRLEYASRAVDLNITSNDYSRVASHDDSILDSLRDRVHDLILSRPNNQEQEAILDDFDEINLHTQKNDKSENKEEKINHSSIEADQIEVVQYDSKYSDYLKHLILASMVLRNSELVDDNTSVEQIFHTCIEHWSRNIIFALVQLEILSQDRGSFTDEHRNERSLKKMVSTVIPAIFLAMVIEYLGTAKLADVMNRFLETHANQELPGLITVLLYAELGLPKYMDKIEDFMERPNVLGGSRDLIFTNLLTNYMFKKLSSNDQTRIEAFLAKQAKTYRSSTSTGGAEKAAFIQQLRDRARTIKISSPDSIKDK</sequence>
<dbReference type="InterPro" id="IPR029052">
    <property type="entry name" value="Metallo-depent_PP-like"/>
</dbReference>
<evidence type="ECO:0000259" key="1">
    <source>
        <dbReference type="Pfam" id="PF00149"/>
    </source>
</evidence>
<dbReference type="CDD" id="cd00838">
    <property type="entry name" value="MPP_superfamily"/>
    <property type="match status" value="1"/>
</dbReference>
<keyword evidence="4" id="KW-1185">Reference proteome</keyword>
<dbReference type="RefSeq" id="WP_170203303.1">
    <property type="nucleotide sequence ID" value="NZ_CP051685.1"/>
</dbReference>
<evidence type="ECO:0000313" key="4">
    <source>
        <dbReference type="Proteomes" id="UP000502415"/>
    </source>
</evidence>
<organism evidence="3 4">
    <name type="scientific">Massilia forsythiae</name>
    <dbReference type="NCBI Taxonomy" id="2728020"/>
    <lineage>
        <taxon>Bacteria</taxon>
        <taxon>Pseudomonadati</taxon>
        <taxon>Pseudomonadota</taxon>
        <taxon>Betaproteobacteria</taxon>
        <taxon>Burkholderiales</taxon>
        <taxon>Oxalobacteraceae</taxon>
        <taxon>Telluria group</taxon>
        <taxon>Massilia</taxon>
    </lineage>
</organism>
<dbReference type="Proteomes" id="UP000502415">
    <property type="component" value="Chromosome"/>
</dbReference>
<dbReference type="PANTHER" id="PTHR31302:SF0">
    <property type="entry name" value="TRANSMEMBRANE PROTEIN WITH METALLOPHOSPHOESTERASE DOMAIN"/>
    <property type="match status" value="1"/>
</dbReference>
<feature type="domain" description="Calcineurin-like phosphoesterase" evidence="1">
    <location>
        <begin position="4"/>
        <end position="247"/>
    </location>
</feature>